<feature type="transmembrane region" description="Helical" evidence="8">
    <location>
        <begin position="211"/>
        <end position="232"/>
    </location>
</feature>
<keyword evidence="3" id="KW-0328">Glycosyltransferase</keyword>
<evidence type="ECO:0000256" key="7">
    <source>
        <dbReference type="ARBA" id="ARBA00023136"/>
    </source>
</evidence>
<dbReference type="PANTHER" id="PTHR33908:SF11">
    <property type="entry name" value="MEMBRANE PROTEIN"/>
    <property type="match status" value="1"/>
</dbReference>
<evidence type="ECO:0000256" key="1">
    <source>
        <dbReference type="ARBA" id="ARBA00004651"/>
    </source>
</evidence>
<feature type="transmembrane region" description="Helical" evidence="8">
    <location>
        <begin position="314"/>
        <end position="331"/>
    </location>
</feature>
<feature type="transmembrane region" description="Helical" evidence="8">
    <location>
        <begin position="366"/>
        <end position="385"/>
    </location>
</feature>
<feature type="transmembrane region" description="Helical" evidence="8">
    <location>
        <begin position="142"/>
        <end position="158"/>
    </location>
</feature>
<gene>
    <name evidence="10" type="ORF">GCM10023093_12720</name>
</gene>
<dbReference type="InterPro" id="IPR050297">
    <property type="entry name" value="LipidA_mod_glycosyltrf_83"/>
</dbReference>
<evidence type="ECO:0000256" key="5">
    <source>
        <dbReference type="ARBA" id="ARBA00022692"/>
    </source>
</evidence>
<accession>A0ABP8N9P5</accession>
<keyword evidence="6 8" id="KW-1133">Transmembrane helix</keyword>
<keyword evidence="5 8" id="KW-0812">Transmembrane</keyword>
<feature type="transmembrane region" description="Helical" evidence="8">
    <location>
        <begin position="119"/>
        <end position="136"/>
    </location>
</feature>
<feature type="transmembrane region" description="Helical" evidence="8">
    <location>
        <begin position="91"/>
        <end position="112"/>
    </location>
</feature>
<feature type="domain" description="Glycosyltransferase RgtA/B/C/D-like" evidence="9">
    <location>
        <begin position="73"/>
        <end position="209"/>
    </location>
</feature>
<evidence type="ECO:0000256" key="2">
    <source>
        <dbReference type="ARBA" id="ARBA00022475"/>
    </source>
</evidence>
<feature type="transmembrane region" description="Helical" evidence="8">
    <location>
        <begin position="170"/>
        <end position="199"/>
    </location>
</feature>
<evidence type="ECO:0000313" key="11">
    <source>
        <dbReference type="Proteomes" id="UP001500067"/>
    </source>
</evidence>
<evidence type="ECO:0000259" key="9">
    <source>
        <dbReference type="Pfam" id="PF13231"/>
    </source>
</evidence>
<dbReference type="RefSeq" id="WP_345080253.1">
    <property type="nucleotide sequence ID" value="NZ_BAABFA010000008.1"/>
</dbReference>
<dbReference type="EMBL" id="BAABFA010000008">
    <property type="protein sequence ID" value="GAA4463683.1"/>
    <property type="molecule type" value="Genomic_DNA"/>
</dbReference>
<proteinExistence type="predicted"/>
<dbReference type="PANTHER" id="PTHR33908">
    <property type="entry name" value="MANNOSYLTRANSFERASE YKCB-RELATED"/>
    <property type="match status" value="1"/>
</dbReference>
<comment type="subcellular location">
    <subcellularLocation>
        <location evidence="1">Cell membrane</location>
        <topology evidence="1">Multi-pass membrane protein</topology>
    </subcellularLocation>
</comment>
<feature type="transmembrane region" description="Helical" evidence="8">
    <location>
        <begin position="338"/>
        <end position="354"/>
    </location>
</feature>
<dbReference type="InterPro" id="IPR038731">
    <property type="entry name" value="RgtA/B/C-like"/>
</dbReference>
<dbReference type="Pfam" id="PF13231">
    <property type="entry name" value="PMT_2"/>
    <property type="match status" value="1"/>
</dbReference>
<evidence type="ECO:0000256" key="4">
    <source>
        <dbReference type="ARBA" id="ARBA00022679"/>
    </source>
</evidence>
<keyword evidence="7 8" id="KW-0472">Membrane</keyword>
<evidence type="ECO:0000256" key="6">
    <source>
        <dbReference type="ARBA" id="ARBA00022989"/>
    </source>
</evidence>
<keyword evidence="2" id="KW-1003">Cell membrane</keyword>
<evidence type="ECO:0000256" key="3">
    <source>
        <dbReference type="ARBA" id="ARBA00022676"/>
    </source>
</evidence>
<name>A0ABP8N9P5_9BACT</name>
<feature type="transmembrane region" description="Helical" evidence="8">
    <location>
        <begin position="289"/>
        <end position="308"/>
    </location>
</feature>
<protein>
    <recommendedName>
        <fullName evidence="9">Glycosyltransferase RgtA/B/C/D-like domain-containing protein</fullName>
    </recommendedName>
</protein>
<organism evidence="10 11">
    <name type="scientific">Nemorincola caseinilytica</name>
    <dbReference type="NCBI Taxonomy" id="2054315"/>
    <lineage>
        <taxon>Bacteria</taxon>
        <taxon>Pseudomonadati</taxon>
        <taxon>Bacteroidota</taxon>
        <taxon>Chitinophagia</taxon>
        <taxon>Chitinophagales</taxon>
        <taxon>Chitinophagaceae</taxon>
        <taxon>Nemorincola</taxon>
    </lineage>
</organism>
<keyword evidence="11" id="KW-1185">Reference proteome</keyword>
<reference evidence="11" key="1">
    <citation type="journal article" date="2019" name="Int. J. Syst. Evol. Microbiol.">
        <title>The Global Catalogue of Microorganisms (GCM) 10K type strain sequencing project: providing services to taxonomists for standard genome sequencing and annotation.</title>
        <authorList>
            <consortium name="The Broad Institute Genomics Platform"/>
            <consortium name="The Broad Institute Genome Sequencing Center for Infectious Disease"/>
            <person name="Wu L."/>
            <person name="Ma J."/>
        </authorList>
    </citation>
    <scope>NUCLEOTIDE SEQUENCE [LARGE SCALE GENOMIC DNA]</scope>
    <source>
        <strain evidence="11">JCM 32105</strain>
    </source>
</reference>
<dbReference type="Proteomes" id="UP001500067">
    <property type="component" value="Unassembled WGS sequence"/>
</dbReference>
<sequence>MQALKKDIWLILLLLALSVPLFFLNVHNSHSAGGDDYALYIKEAKNIAEGKPYYLSDNVFNKHNVHYSPPQYPPGYPLLLAPVVKMCGIDILPLCYFNTVVAAMLLLCFFYFFRRYMGVIPATCMALMIVYGSVMMGLKQTIVADTTCLLFVMLYMVVRAAEKQNSIRMTLLVLFATMAILCRTQAVLLLLAEVIYLFYDTIRHRKTATTRSILTSPGMVAIAGSNALLFILNKTIFYTPNSTSVFYAAIFRDALQKGALTVVRDNVNFFLEAIKSFFHYDTDNSIRTAIVTIMESAGLVLCITGLLISIAKKIRFTDVFFVLMCLLMLFYPIHDARYFLPAIALVYLYSYTALRTVLPTITTIRPLYVGVAFAGIYLFAGLKYLRSTTEPPVNYVPAQNDHNAFAYLRQNVKDDELIICARPRLVSLYTDRKCIIHAWQLPMAENKRIFDSMNAKYLLIAYDIVEDYYQQYLNEYDHPVDSTEIAPGYRLYKIR</sequence>
<keyword evidence="4" id="KW-0808">Transferase</keyword>
<evidence type="ECO:0000313" key="10">
    <source>
        <dbReference type="EMBL" id="GAA4463683.1"/>
    </source>
</evidence>
<evidence type="ECO:0000256" key="8">
    <source>
        <dbReference type="SAM" id="Phobius"/>
    </source>
</evidence>
<comment type="caution">
    <text evidence="10">The sequence shown here is derived from an EMBL/GenBank/DDBJ whole genome shotgun (WGS) entry which is preliminary data.</text>
</comment>